<evidence type="ECO:0000313" key="2">
    <source>
        <dbReference type="EMBL" id="SVD38297.1"/>
    </source>
</evidence>
<evidence type="ECO:0000256" key="1">
    <source>
        <dbReference type="SAM" id="Phobius"/>
    </source>
</evidence>
<protein>
    <recommendedName>
        <fullName evidence="3">Big-1 domain-containing protein</fullName>
    </recommendedName>
</protein>
<dbReference type="AlphaFoldDB" id="A0A382UVW5"/>
<name>A0A382UVW5_9ZZZZ</name>
<feature type="non-terminal residue" evidence="2">
    <location>
        <position position="1"/>
    </location>
</feature>
<proteinExistence type="predicted"/>
<gene>
    <name evidence="2" type="ORF">METZ01_LOCUS391151</name>
</gene>
<reference evidence="2" key="1">
    <citation type="submission" date="2018-05" db="EMBL/GenBank/DDBJ databases">
        <authorList>
            <person name="Lanie J.A."/>
            <person name="Ng W.-L."/>
            <person name="Kazmierczak K.M."/>
            <person name="Andrzejewski T.M."/>
            <person name="Davidsen T.M."/>
            <person name="Wayne K.J."/>
            <person name="Tettelin H."/>
            <person name="Glass J.I."/>
            <person name="Rusch D."/>
            <person name="Podicherti R."/>
            <person name="Tsui H.-C.T."/>
            <person name="Winkler M.E."/>
        </authorList>
    </citation>
    <scope>NUCLEOTIDE SEQUENCE</scope>
</reference>
<accession>A0A382UVW5</accession>
<keyword evidence="1" id="KW-1133">Transmembrane helix</keyword>
<evidence type="ECO:0008006" key="3">
    <source>
        <dbReference type="Google" id="ProtNLM"/>
    </source>
</evidence>
<feature type="non-terminal residue" evidence="2">
    <location>
        <position position="289"/>
    </location>
</feature>
<keyword evidence="1" id="KW-0812">Transmembrane</keyword>
<organism evidence="2">
    <name type="scientific">marine metagenome</name>
    <dbReference type="NCBI Taxonomy" id="408172"/>
    <lineage>
        <taxon>unclassified sequences</taxon>
        <taxon>metagenomes</taxon>
        <taxon>ecological metagenomes</taxon>
    </lineage>
</organism>
<sequence>NSSDTDQYLSSSASVASDVKPFLVNISFSTPQQVSPGETVEILIAMTDEAGRPVAGIPLMVDGVEQSEPSSQDGTSVVLLTVPDPIDEQVWSVLISSPATDQYLGSTATVVADVKRGLPTWVYLVIFAVGIFGAGGGAGTLWFVNNRRSKIGANIEYKNTPIAVAPEVVSSSPEADLSYSSTPEVNDTVVIEDADEEQITPLVRTRLSISLHQETDDLPGVVGLGESVTLIAILVDEEESPIPGLSVSIEIDDHESWDQRTDKDGSISVDPQTVEVGAHRVSATFAGED</sequence>
<dbReference type="EMBL" id="UINC01147146">
    <property type="protein sequence ID" value="SVD38297.1"/>
    <property type="molecule type" value="Genomic_DNA"/>
</dbReference>
<keyword evidence="1" id="KW-0472">Membrane</keyword>
<feature type="transmembrane region" description="Helical" evidence="1">
    <location>
        <begin position="121"/>
        <end position="144"/>
    </location>
</feature>